<dbReference type="CDD" id="cd02980">
    <property type="entry name" value="TRX_Fd_family"/>
    <property type="match status" value="1"/>
</dbReference>
<dbReference type="InterPro" id="IPR036249">
    <property type="entry name" value="Thioredoxin-like_sf"/>
</dbReference>
<name>A0A1U7IU75_9CYAN</name>
<evidence type="ECO:0000313" key="1">
    <source>
        <dbReference type="EMBL" id="OKH41034.1"/>
    </source>
</evidence>
<reference evidence="1 2" key="1">
    <citation type="submission" date="2016-11" db="EMBL/GenBank/DDBJ databases">
        <title>Draft Genome Sequences of Nine Cyanobacterial Strains from Diverse Habitats.</title>
        <authorList>
            <person name="Zhu T."/>
            <person name="Hou S."/>
            <person name="Lu X."/>
            <person name="Hess W.R."/>
        </authorList>
    </citation>
    <scope>NUCLEOTIDE SEQUENCE [LARGE SCALE GENOMIC DNA]</scope>
    <source>
        <strain evidence="1 2">IAM M-71</strain>
    </source>
</reference>
<dbReference type="PANTHER" id="PTHR47682">
    <property type="entry name" value="TETRATRICOPEPTIDE REPEAT (TPR)-CONTAINING PROTEIN"/>
    <property type="match status" value="1"/>
</dbReference>
<dbReference type="Proteomes" id="UP000185860">
    <property type="component" value="Unassembled WGS sequence"/>
</dbReference>
<gene>
    <name evidence="1" type="ORF">NIES2119_00055</name>
</gene>
<dbReference type="PANTHER" id="PTHR47682:SF1">
    <property type="entry name" value="TETRATRICOPEPTIDE REPEAT (TPR)-CONTAINING PROTEIN"/>
    <property type="match status" value="1"/>
</dbReference>
<dbReference type="SUPFAM" id="SSF52833">
    <property type="entry name" value="Thioredoxin-like"/>
    <property type="match status" value="1"/>
</dbReference>
<evidence type="ECO:0000313" key="2">
    <source>
        <dbReference type="Proteomes" id="UP000185860"/>
    </source>
</evidence>
<protein>
    <submittedName>
        <fullName evidence="1">Ferredoxin</fullName>
    </submittedName>
</protein>
<accession>A0A1U7IU75</accession>
<dbReference type="Pfam" id="PF01257">
    <property type="entry name" value="2Fe-2S_thioredx"/>
    <property type="match status" value="1"/>
</dbReference>
<proteinExistence type="predicted"/>
<organism evidence="1 2">
    <name type="scientific">[Phormidium ambiguum] IAM M-71</name>
    <dbReference type="NCBI Taxonomy" id="454136"/>
    <lineage>
        <taxon>Bacteria</taxon>
        <taxon>Bacillati</taxon>
        <taxon>Cyanobacteriota</taxon>
        <taxon>Cyanophyceae</taxon>
        <taxon>Oscillatoriophycideae</taxon>
        <taxon>Aerosakkonematales</taxon>
        <taxon>Aerosakkonemataceae</taxon>
        <taxon>Floridanema</taxon>
    </lineage>
</organism>
<dbReference type="AlphaFoldDB" id="A0A1U7IU75"/>
<comment type="caution">
    <text evidence="1">The sequence shown here is derived from an EMBL/GenBank/DDBJ whole genome shotgun (WGS) entry which is preliminary data.</text>
</comment>
<sequence>MSTKTVLVCQSKACRKLGAAKVLAVFLAHSVPEVTVIGSTCLGQCGNGPMVLIEPEHIWYDRVNPDEVPAVIERHLKNDKPVLTMLYAKFHPKLK</sequence>
<dbReference type="Gene3D" id="3.40.30.10">
    <property type="entry name" value="Glutaredoxin"/>
    <property type="match status" value="1"/>
</dbReference>
<dbReference type="STRING" id="454136.NIES2119_00055"/>
<dbReference type="OrthoDB" id="9761899at2"/>
<dbReference type="EMBL" id="MRCE01000001">
    <property type="protein sequence ID" value="OKH41034.1"/>
    <property type="molecule type" value="Genomic_DNA"/>
</dbReference>